<evidence type="ECO:0000256" key="3">
    <source>
        <dbReference type="ARBA" id="ARBA00022825"/>
    </source>
</evidence>
<feature type="non-terminal residue" evidence="5">
    <location>
        <position position="1"/>
    </location>
</feature>
<dbReference type="SUPFAM" id="SSF52743">
    <property type="entry name" value="Subtilisin-like"/>
    <property type="match status" value="1"/>
</dbReference>
<comment type="caution">
    <text evidence="5">The sequence shown here is derived from an EMBL/GenBank/DDBJ whole genome shotgun (WGS) entry which is preliminary data.</text>
</comment>
<gene>
    <name evidence="5" type="ORF">S03H2_20388</name>
</gene>
<dbReference type="AlphaFoldDB" id="X1FVW9"/>
<keyword evidence="3" id="KW-0720">Serine protease</keyword>
<evidence type="ECO:0000313" key="5">
    <source>
        <dbReference type="EMBL" id="GAH36695.1"/>
    </source>
</evidence>
<sequence length="290" mass="32106">SNNVYNAIDTICDQNLAGKLMVGSAGNSNIINAYKKEYMFGDTSSIHIWYDSLGIDSMIRIITDSTDHVGISFEIFSFNNYEKLDSNISISLISPFDTIVSFQSNMTTSILEDIIFDRDSIIKDGYYITERLRYNIYKDISYSYIRSGIIDGTKKNKAWGFKLKRMSSDYQSSVIIKFSLYLPWSSSIPEFPISNLEFNTLSYLGNEKNFITVGSSIHRYWGGMDPSLVNTLGAFSGHGPSIILGEYSGIKPDIVSPGHGMIGILRNADLPDSVHGYGTGTSCAAPIVTG</sequence>
<feature type="domain" description="Peptidase S8/S53" evidence="4">
    <location>
        <begin position="199"/>
        <end position="290"/>
    </location>
</feature>
<dbReference type="Gene3D" id="3.40.50.200">
    <property type="entry name" value="Peptidase S8/S53 domain"/>
    <property type="match status" value="1"/>
</dbReference>
<dbReference type="Pfam" id="PF00082">
    <property type="entry name" value="Peptidase_S8"/>
    <property type="match status" value="1"/>
</dbReference>
<evidence type="ECO:0000259" key="4">
    <source>
        <dbReference type="Pfam" id="PF00082"/>
    </source>
</evidence>
<protein>
    <recommendedName>
        <fullName evidence="4">Peptidase S8/S53 domain-containing protein</fullName>
    </recommendedName>
</protein>
<dbReference type="PROSITE" id="PS00138">
    <property type="entry name" value="SUBTILASE_SER"/>
    <property type="match status" value="1"/>
</dbReference>
<name>X1FVW9_9ZZZZ</name>
<dbReference type="InterPro" id="IPR000209">
    <property type="entry name" value="Peptidase_S8/S53_dom"/>
</dbReference>
<keyword evidence="1" id="KW-0645">Protease</keyword>
<dbReference type="InterPro" id="IPR036852">
    <property type="entry name" value="Peptidase_S8/S53_dom_sf"/>
</dbReference>
<organism evidence="5">
    <name type="scientific">marine sediment metagenome</name>
    <dbReference type="NCBI Taxonomy" id="412755"/>
    <lineage>
        <taxon>unclassified sequences</taxon>
        <taxon>metagenomes</taxon>
        <taxon>ecological metagenomes</taxon>
    </lineage>
</organism>
<feature type="non-terminal residue" evidence="5">
    <location>
        <position position="290"/>
    </location>
</feature>
<dbReference type="InterPro" id="IPR023828">
    <property type="entry name" value="Peptidase_S8_Ser-AS"/>
</dbReference>
<evidence type="ECO:0000256" key="1">
    <source>
        <dbReference type="ARBA" id="ARBA00022670"/>
    </source>
</evidence>
<evidence type="ECO:0000256" key="2">
    <source>
        <dbReference type="ARBA" id="ARBA00022801"/>
    </source>
</evidence>
<dbReference type="Gene3D" id="2.60.120.1290">
    <property type="match status" value="1"/>
</dbReference>
<proteinExistence type="predicted"/>
<reference evidence="5" key="1">
    <citation type="journal article" date="2014" name="Front. Microbiol.">
        <title>High frequency of phylogenetically diverse reductive dehalogenase-homologous genes in deep subseafloor sedimentary metagenomes.</title>
        <authorList>
            <person name="Kawai M."/>
            <person name="Futagami T."/>
            <person name="Toyoda A."/>
            <person name="Takaki Y."/>
            <person name="Nishi S."/>
            <person name="Hori S."/>
            <person name="Arai W."/>
            <person name="Tsubouchi T."/>
            <person name="Morono Y."/>
            <person name="Uchiyama I."/>
            <person name="Ito T."/>
            <person name="Fujiyama A."/>
            <person name="Inagaki F."/>
            <person name="Takami H."/>
        </authorList>
    </citation>
    <scope>NUCLEOTIDE SEQUENCE</scope>
    <source>
        <strain evidence="5">Expedition CK06-06</strain>
    </source>
</reference>
<dbReference type="GO" id="GO:0006508">
    <property type="term" value="P:proteolysis"/>
    <property type="evidence" value="ECO:0007669"/>
    <property type="project" value="UniProtKB-KW"/>
</dbReference>
<dbReference type="GO" id="GO:0004252">
    <property type="term" value="F:serine-type endopeptidase activity"/>
    <property type="evidence" value="ECO:0007669"/>
    <property type="project" value="InterPro"/>
</dbReference>
<dbReference type="EMBL" id="BARU01010740">
    <property type="protein sequence ID" value="GAH36695.1"/>
    <property type="molecule type" value="Genomic_DNA"/>
</dbReference>
<keyword evidence="2" id="KW-0378">Hydrolase</keyword>
<accession>X1FVW9</accession>